<evidence type="ECO:0000256" key="2">
    <source>
        <dbReference type="ARBA" id="ARBA00022679"/>
    </source>
</evidence>
<dbReference type="PANTHER" id="PTHR43085">
    <property type="entry name" value="HEXOKINASE FAMILY MEMBER"/>
    <property type="match status" value="1"/>
</dbReference>
<evidence type="ECO:0000256" key="6">
    <source>
        <dbReference type="ARBA" id="ARBA00023277"/>
    </source>
</evidence>
<gene>
    <name evidence="16" type="ORF">D9F05_02030</name>
</gene>
<comment type="caution">
    <text evidence="16">The sequence shown here is derived from an EMBL/GenBank/DDBJ whole genome shotgun (WGS) entry which is preliminary data.</text>
</comment>
<evidence type="ECO:0000256" key="4">
    <source>
        <dbReference type="ARBA" id="ARBA00022777"/>
    </source>
</evidence>
<comment type="catalytic activity">
    <reaction evidence="9">
        <text>2-dehydro-3-deoxy-D-gluconate + ATP = 2-dehydro-3-deoxy-6-phospho-D-gluconate + ADP + H(+)</text>
        <dbReference type="Rhea" id="RHEA:14797"/>
        <dbReference type="ChEBI" id="CHEBI:15378"/>
        <dbReference type="ChEBI" id="CHEBI:30616"/>
        <dbReference type="ChEBI" id="CHEBI:57569"/>
        <dbReference type="ChEBI" id="CHEBI:57990"/>
        <dbReference type="ChEBI" id="CHEBI:456216"/>
        <dbReference type="EC" id="2.7.1.45"/>
    </reaction>
</comment>
<dbReference type="GO" id="GO:0019698">
    <property type="term" value="P:D-galacturonate catabolic process"/>
    <property type="evidence" value="ECO:0007669"/>
    <property type="project" value="TreeGrafter"/>
</dbReference>
<evidence type="ECO:0000256" key="3">
    <source>
        <dbReference type="ARBA" id="ARBA00022741"/>
    </source>
</evidence>
<evidence type="ECO:0000256" key="11">
    <source>
        <dbReference type="ARBA" id="ARBA00066369"/>
    </source>
</evidence>
<reference evidence="16" key="1">
    <citation type="submission" date="2018-10" db="EMBL/GenBank/DDBJ databases">
        <authorList>
            <consortium name="NARMS: The National Antimicrobial Resistance Monitoring System"/>
        </authorList>
    </citation>
    <scope>NUCLEOTIDE SEQUENCE [LARGE SCALE GENOMIC DNA]</scope>
    <source>
        <strain evidence="16">CVM N17EC0388</strain>
    </source>
</reference>
<evidence type="ECO:0000256" key="8">
    <source>
        <dbReference type="ARBA" id="ARBA00044254"/>
    </source>
</evidence>
<dbReference type="GO" id="GO:0005829">
    <property type="term" value="C:cytosol"/>
    <property type="evidence" value="ECO:0007669"/>
    <property type="project" value="TreeGrafter"/>
</dbReference>
<evidence type="ECO:0000313" key="16">
    <source>
        <dbReference type="EMBL" id="MHO03169.1"/>
    </source>
</evidence>
<organism evidence="16">
    <name type="scientific">Escherichia coli</name>
    <dbReference type="NCBI Taxonomy" id="562"/>
    <lineage>
        <taxon>Bacteria</taxon>
        <taxon>Pseudomonadati</taxon>
        <taxon>Pseudomonadota</taxon>
        <taxon>Gammaproteobacteria</taxon>
        <taxon>Enterobacterales</taxon>
        <taxon>Enterobacteriaceae</taxon>
        <taxon>Escherichia</taxon>
    </lineage>
</organism>
<evidence type="ECO:0000256" key="14">
    <source>
        <dbReference type="ARBA" id="ARBA00080545"/>
    </source>
</evidence>
<keyword evidence="3" id="KW-0547">Nucleotide-binding</keyword>
<keyword evidence="5" id="KW-0067">ATP-binding</keyword>
<evidence type="ECO:0000259" key="15">
    <source>
        <dbReference type="Pfam" id="PF00294"/>
    </source>
</evidence>
<comment type="similarity">
    <text evidence="1">Belongs to the carbohydrate kinase PfkB family.</text>
</comment>
<evidence type="ECO:0000256" key="12">
    <source>
        <dbReference type="ARBA" id="ARBA00067931"/>
    </source>
</evidence>
<evidence type="ECO:0000256" key="5">
    <source>
        <dbReference type="ARBA" id="ARBA00022840"/>
    </source>
</evidence>
<dbReference type="GO" id="GO:0006974">
    <property type="term" value="P:DNA damage response"/>
    <property type="evidence" value="ECO:0007669"/>
    <property type="project" value="TreeGrafter"/>
</dbReference>
<dbReference type="FunFam" id="3.40.1190.20:FF:000011">
    <property type="entry name" value="2-dehydro-3-deoxygluconokinase, putative"/>
    <property type="match status" value="1"/>
</dbReference>
<dbReference type="InterPro" id="IPR029056">
    <property type="entry name" value="Ribokinase-like"/>
</dbReference>
<dbReference type="InterPro" id="IPR011611">
    <property type="entry name" value="PfkB_dom"/>
</dbReference>
<keyword evidence="2" id="KW-0808">Transferase</keyword>
<proteinExistence type="inferred from homology"/>
<sequence length="323" mass="34928">MAVKIAVIGECMVELAQRSTGMTRGFGGDTLNTAVYLSRVNPALTVHYVTALGTDSMSRDMLTQWQKEGIHTDLVQRRADKLPGLYLIETDGSGERTFHYWRSDAAARYWLQGDAALQVCQQLPQFDYLYLSGISLAILDEADRHKLFALLAECRAGGTRILFDNNYRPRLWQSQHAAQAAYGTMLALTDIAFLTQDDEDALWGLASPETVLARTRKAGVGEVVIKRGAEPCLILKGDQQYSVAAMPLAKDAVRDTTAAGDSFSAGYLAMRLAGQSAVAAAHYAHQLAGTVIQYPGAIIPAAVMPVAPLSSALSSEVHHANIA</sequence>
<dbReference type="PANTHER" id="PTHR43085:SF15">
    <property type="entry name" value="2-DEHYDRO-3-DEOXYGLUCONOKINASE"/>
    <property type="match status" value="1"/>
</dbReference>
<protein>
    <recommendedName>
        <fullName evidence="12">2-dehydro-3-deoxygluconokinase</fullName>
        <ecNumber evidence="11">2.7.1.45</ecNumber>
    </recommendedName>
    <alternativeName>
        <fullName evidence="13">2-keto-3-deoxygluconokinase</fullName>
    </alternativeName>
    <alternativeName>
        <fullName evidence="14">3-deoxy-2-oxo-D-gluconate kinase</fullName>
    </alternativeName>
    <alternativeName>
        <fullName evidence="8">KDG kinase</fullName>
    </alternativeName>
</protein>
<dbReference type="EC" id="2.7.1.45" evidence="11"/>
<dbReference type="GO" id="GO:0008673">
    <property type="term" value="F:2-dehydro-3-deoxygluconokinase activity"/>
    <property type="evidence" value="ECO:0007669"/>
    <property type="project" value="UniProtKB-EC"/>
</dbReference>
<comment type="function">
    <text evidence="10">Catalyzes the phosphorylation of 2-keto-3-deoxygluconate (KDG) to produce 2-keto-3-deoxy-6-phosphogluconate (KDPG).</text>
</comment>
<evidence type="ECO:0000256" key="9">
    <source>
        <dbReference type="ARBA" id="ARBA00050729"/>
    </source>
</evidence>
<dbReference type="CDD" id="cd01166">
    <property type="entry name" value="KdgK"/>
    <property type="match status" value="1"/>
</dbReference>
<evidence type="ECO:0000256" key="7">
    <source>
        <dbReference type="ARBA" id="ARBA00043951"/>
    </source>
</evidence>
<dbReference type="AlphaFoldDB" id="A0A3L0VW24"/>
<dbReference type="SUPFAM" id="SSF53613">
    <property type="entry name" value="Ribokinase-like"/>
    <property type="match status" value="1"/>
</dbReference>
<keyword evidence="6" id="KW-0119">Carbohydrate metabolism</keyword>
<evidence type="ECO:0000256" key="1">
    <source>
        <dbReference type="ARBA" id="ARBA00010688"/>
    </source>
</evidence>
<dbReference type="InterPro" id="IPR002173">
    <property type="entry name" value="Carboh/pur_kinase_PfkB_CS"/>
</dbReference>
<evidence type="ECO:0000256" key="13">
    <source>
        <dbReference type="ARBA" id="ARBA00075711"/>
    </source>
</evidence>
<feature type="domain" description="Carbohydrate kinase PfkB" evidence="15">
    <location>
        <begin position="4"/>
        <end position="300"/>
    </location>
</feature>
<dbReference type="PROSITE" id="PS00584">
    <property type="entry name" value="PFKB_KINASES_2"/>
    <property type="match status" value="1"/>
</dbReference>
<accession>A0A3L0VW24</accession>
<dbReference type="GO" id="GO:0005524">
    <property type="term" value="F:ATP binding"/>
    <property type="evidence" value="ECO:0007669"/>
    <property type="project" value="UniProtKB-KW"/>
</dbReference>
<dbReference type="EMBL" id="RNRV01000002">
    <property type="protein sequence ID" value="MHO03169.1"/>
    <property type="molecule type" value="Genomic_DNA"/>
</dbReference>
<dbReference type="Gene3D" id="3.40.1190.20">
    <property type="match status" value="1"/>
</dbReference>
<name>A0A3L0VW24_ECOLX</name>
<comment type="pathway">
    <text evidence="7">Carbohydrate acid metabolism; 2-dehydro-3-deoxy-D-gluconate degradation; D-glyceraldehyde 3-phosphate and pyruvate from 2-dehydro-3-deoxy-D-gluconate: step 1/2.</text>
</comment>
<dbReference type="GO" id="GO:0042840">
    <property type="term" value="P:D-glucuronate catabolic process"/>
    <property type="evidence" value="ECO:0007669"/>
    <property type="project" value="TreeGrafter"/>
</dbReference>
<keyword evidence="4 16" id="KW-0418">Kinase</keyword>
<evidence type="ECO:0000256" key="10">
    <source>
        <dbReference type="ARBA" id="ARBA00054997"/>
    </source>
</evidence>
<dbReference type="Pfam" id="PF00294">
    <property type="entry name" value="PfkB"/>
    <property type="match status" value="1"/>
</dbReference>
<dbReference type="InterPro" id="IPR050306">
    <property type="entry name" value="PfkB_Carbo_kinase"/>
</dbReference>